<dbReference type="EMBL" id="JABBGA010000014">
    <property type="protein sequence ID" value="NML27412.1"/>
    <property type="molecule type" value="Genomic_DNA"/>
</dbReference>
<evidence type="ECO:0000256" key="16">
    <source>
        <dbReference type="PIRSR" id="PIRSR000192-6"/>
    </source>
</evidence>
<evidence type="ECO:0000256" key="5">
    <source>
        <dbReference type="ARBA" id="ARBA00022729"/>
    </source>
</evidence>
<feature type="disulfide bond" evidence="14">
    <location>
        <begin position="87"/>
        <end position="131"/>
    </location>
</feature>
<name>A0A848G8B7_9RHOO</name>
<keyword evidence="6 10" id="KW-0574">Periplasm</keyword>
<dbReference type="GO" id="GO:0042597">
    <property type="term" value="C:periplasmic space"/>
    <property type="evidence" value="ECO:0007669"/>
    <property type="project" value="UniProtKB-SubCell"/>
</dbReference>
<keyword evidence="4" id="KW-0824">TTQ</keyword>
<feature type="binding site" evidence="12">
    <location>
        <position position="80"/>
    </location>
    <ligand>
        <name>substrate</name>
    </ligand>
</feature>
<dbReference type="InterPro" id="IPR016008">
    <property type="entry name" value="Amine_DH_Ltc"/>
</dbReference>
<keyword evidence="19" id="KW-1185">Reference proteome</keyword>
<feature type="active site" description="Proton acceptor" evidence="11">
    <location>
        <position position="124"/>
    </location>
</feature>
<keyword evidence="7 10" id="KW-0249">Electron transport</keyword>
<evidence type="ECO:0000256" key="13">
    <source>
        <dbReference type="PIRSR" id="PIRSR000192-3"/>
    </source>
</evidence>
<feature type="binding site" evidence="12">
    <location>
        <begin position="152"/>
        <end position="154"/>
    </location>
    <ligand>
        <name>substrate</name>
    </ligand>
</feature>
<evidence type="ECO:0000256" key="14">
    <source>
        <dbReference type="PIRSR" id="PIRSR000192-4"/>
    </source>
</evidence>
<evidence type="ECO:0000256" key="9">
    <source>
        <dbReference type="ARBA" id="ARBA00023157"/>
    </source>
</evidence>
<feature type="disulfide bond" evidence="14">
    <location>
        <begin position="126"/>
        <end position="157"/>
    </location>
</feature>
<comment type="subunit">
    <text evidence="10">Heterotetramer of two light and two heavy chains.</text>
</comment>
<feature type="disulfide bond" evidence="14">
    <location>
        <begin position="84"/>
        <end position="167"/>
    </location>
</feature>
<dbReference type="RefSeq" id="WP_169146941.1">
    <property type="nucleotide sequence ID" value="NZ_JABBGA010000014.1"/>
</dbReference>
<organism evidence="18 19">
    <name type="scientific">Zoogloea dura</name>
    <dbReference type="NCBI Taxonomy" id="2728840"/>
    <lineage>
        <taxon>Bacteria</taxon>
        <taxon>Pseudomonadati</taxon>
        <taxon>Pseudomonadota</taxon>
        <taxon>Betaproteobacteria</taxon>
        <taxon>Rhodocyclales</taxon>
        <taxon>Zoogloeaceae</taxon>
        <taxon>Zoogloea</taxon>
    </lineage>
</organism>
<evidence type="ECO:0000256" key="7">
    <source>
        <dbReference type="ARBA" id="ARBA00022982"/>
    </source>
</evidence>
<evidence type="ECO:0000256" key="4">
    <source>
        <dbReference type="ARBA" id="ARBA00022709"/>
    </source>
</evidence>
<keyword evidence="8 10" id="KW-0560">Oxidoreductase</keyword>
<feature type="site" description="Transition state stabilizer" evidence="13">
    <location>
        <position position="168"/>
    </location>
</feature>
<gene>
    <name evidence="18" type="ORF">HHL15_16780</name>
</gene>
<dbReference type="Pfam" id="PF02975">
    <property type="entry name" value="Me-amine-dh_L"/>
    <property type="match status" value="1"/>
</dbReference>
<dbReference type="Proteomes" id="UP000580043">
    <property type="component" value="Unassembled WGS sequence"/>
</dbReference>
<evidence type="ECO:0000256" key="11">
    <source>
        <dbReference type="PIRSR" id="PIRSR000192-1"/>
    </source>
</evidence>
<evidence type="ECO:0000313" key="19">
    <source>
        <dbReference type="Proteomes" id="UP000580043"/>
    </source>
</evidence>
<dbReference type="GO" id="GO:0030058">
    <property type="term" value="F:aliphatic amine dehydrogenase activity"/>
    <property type="evidence" value="ECO:0007669"/>
    <property type="project" value="UniProtKB-UniRule"/>
</dbReference>
<feature type="modified residue" description="Tryptophylquinone" evidence="16">
    <location>
        <position position="105"/>
    </location>
</feature>
<feature type="disulfide bond" evidence="14">
    <location>
        <begin position="94"/>
        <end position="125"/>
    </location>
</feature>
<feature type="domain" description="Methylamine/Aralkylamine dehydrogenase light chain C-terminal" evidence="17">
    <location>
        <begin position="64"/>
        <end position="174"/>
    </location>
</feature>
<dbReference type="InterPro" id="IPR013504">
    <property type="entry name" value="MADH/AADH_Ltc_C_dom"/>
</dbReference>
<evidence type="ECO:0000313" key="18">
    <source>
        <dbReference type="EMBL" id="NML27412.1"/>
    </source>
</evidence>
<feature type="disulfide bond" evidence="14">
    <location>
        <begin position="71"/>
        <end position="136"/>
    </location>
</feature>
<evidence type="ECO:0000256" key="3">
    <source>
        <dbReference type="ARBA" id="ARBA00022448"/>
    </source>
</evidence>
<dbReference type="PIRSF" id="PIRSF000192">
    <property type="entry name" value="Amine_dh_beta"/>
    <property type="match status" value="1"/>
</dbReference>
<feature type="disulfide bond" evidence="14">
    <location>
        <begin position="77"/>
        <end position="109"/>
    </location>
</feature>
<proteinExistence type="inferred from homology"/>
<evidence type="ECO:0000256" key="1">
    <source>
        <dbReference type="ARBA" id="ARBA00004418"/>
    </source>
</evidence>
<sequence>MDFIANWLDRWSERSSRGVARRSSRRSALTRIGGLMVGSAFALPVLPFDRTGQAFAAEATKRKQAKDDTACDYWRYCAQDGYLCSCCGGTVSTCPPGTEPSKVAWVGTCRNPVDGKDYLISYNDCCGKTACGRCMCNTSQGERPGYRLGLHNDVNWCMANDSSVFHCTTALIVGLPEGSS</sequence>
<protein>
    <submittedName>
        <fullName evidence="18">Amine dehydrogenase</fullName>
    </submittedName>
</protein>
<evidence type="ECO:0000256" key="10">
    <source>
        <dbReference type="PIRNR" id="PIRNR000192"/>
    </source>
</evidence>
<comment type="similarity">
    <text evidence="2 10">Belongs to the aromatic amine dehydrogenase light chain family.</text>
</comment>
<dbReference type="InterPro" id="IPR036560">
    <property type="entry name" value="MADH/AADH_L_sf"/>
</dbReference>
<dbReference type="AlphaFoldDB" id="A0A848G8B7"/>
<evidence type="ECO:0000256" key="8">
    <source>
        <dbReference type="ARBA" id="ARBA00023002"/>
    </source>
</evidence>
<accession>A0A848G8B7</accession>
<comment type="subcellular location">
    <subcellularLocation>
        <location evidence="1 10">Periplasm</location>
    </subcellularLocation>
</comment>
<dbReference type="SUPFAM" id="SSF57561">
    <property type="entry name" value="Methylamine dehydrogenase, L chain"/>
    <property type="match status" value="1"/>
</dbReference>
<evidence type="ECO:0000256" key="15">
    <source>
        <dbReference type="PIRSR" id="PIRSR000192-5"/>
    </source>
</evidence>
<dbReference type="Gene3D" id="2.60.30.10">
    <property type="entry name" value="Methylamine/Aralkylamine dehydrogenase light chain"/>
    <property type="match status" value="1"/>
</dbReference>
<evidence type="ECO:0000256" key="6">
    <source>
        <dbReference type="ARBA" id="ARBA00022764"/>
    </source>
</evidence>
<evidence type="ECO:0000259" key="17">
    <source>
        <dbReference type="Pfam" id="PF02975"/>
    </source>
</evidence>
<comment type="caution">
    <text evidence="18">The sequence shown here is derived from an EMBL/GenBank/DDBJ whole genome shotgun (WGS) entry which is preliminary data.</text>
</comment>
<feature type="cross-link" description="Tryptophan tryptophylquinone (Trp-Trp)" evidence="15">
    <location>
        <begin position="105"/>
        <end position="156"/>
    </location>
</feature>
<keyword evidence="5" id="KW-0732">Signal</keyword>
<keyword evidence="3 10" id="KW-0813">Transport</keyword>
<evidence type="ECO:0000256" key="12">
    <source>
        <dbReference type="PIRSR" id="PIRSR000192-2"/>
    </source>
</evidence>
<feature type="disulfide bond" evidence="14">
    <location>
        <begin position="86"/>
        <end position="134"/>
    </location>
</feature>
<keyword evidence="9" id="KW-1015">Disulfide bond</keyword>
<dbReference type="GO" id="GO:0009308">
    <property type="term" value="P:amine metabolic process"/>
    <property type="evidence" value="ECO:0007669"/>
    <property type="project" value="UniProtKB-UniRule"/>
</dbReference>
<feature type="active site" description="Tryptophylquinone 6'-substrate hemiaminal intermediate" evidence="11">
    <location>
        <position position="105"/>
    </location>
</feature>
<evidence type="ECO:0000256" key="2">
    <source>
        <dbReference type="ARBA" id="ARBA00010711"/>
    </source>
</evidence>
<reference evidence="18 19" key="1">
    <citation type="submission" date="2020-04" db="EMBL/GenBank/DDBJ databases">
        <title>Zoogloea sp. G-4-1-14 isolated from soil.</title>
        <authorList>
            <person name="Dahal R.H."/>
        </authorList>
    </citation>
    <scope>NUCLEOTIDE SEQUENCE [LARGE SCALE GENOMIC DNA]</scope>
    <source>
        <strain evidence="18 19">G-4-1-14</strain>
    </source>
</reference>